<gene>
    <name evidence="1" type="ORF">BpHYR1_010369</name>
</gene>
<reference evidence="1 2" key="1">
    <citation type="journal article" date="2018" name="Sci. Rep.">
        <title>Genomic signatures of local adaptation to the degree of environmental predictability in rotifers.</title>
        <authorList>
            <person name="Franch-Gras L."/>
            <person name="Hahn C."/>
            <person name="Garcia-Roger E.M."/>
            <person name="Carmona M.J."/>
            <person name="Serra M."/>
            <person name="Gomez A."/>
        </authorList>
    </citation>
    <scope>NUCLEOTIDE SEQUENCE [LARGE SCALE GENOMIC DNA]</scope>
    <source>
        <strain evidence="1">HYR1</strain>
    </source>
</reference>
<keyword evidence="2" id="KW-1185">Reference proteome</keyword>
<dbReference type="Proteomes" id="UP000276133">
    <property type="component" value="Unassembled WGS sequence"/>
</dbReference>
<name>A0A3M7Q648_BRAPC</name>
<evidence type="ECO:0000313" key="1">
    <source>
        <dbReference type="EMBL" id="RNA06481.1"/>
    </source>
</evidence>
<accession>A0A3M7Q648</accession>
<sequence length="148" mass="17268">MFEINSIQNNFNRQSRFLECYPAWTSLKQKKLSYNLRDAAFDLQLNYVKGILRSKRKEYWLTGYSLLSWYRECGLAEAKDLYININSSKVNKTHLSFAYNINGKTEKKITGTITKICSAEIFERKHQIPCDYLMTMRQNNGVGGEALD</sequence>
<dbReference type="EMBL" id="REGN01007380">
    <property type="protein sequence ID" value="RNA06481.1"/>
    <property type="molecule type" value="Genomic_DNA"/>
</dbReference>
<evidence type="ECO:0000313" key="2">
    <source>
        <dbReference type="Proteomes" id="UP000276133"/>
    </source>
</evidence>
<organism evidence="1 2">
    <name type="scientific">Brachionus plicatilis</name>
    <name type="common">Marine rotifer</name>
    <name type="synonym">Brachionus muelleri</name>
    <dbReference type="NCBI Taxonomy" id="10195"/>
    <lineage>
        <taxon>Eukaryota</taxon>
        <taxon>Metazoa</taxon>
        <taxon>Spiralia</taxon>
        <taxon>Gnathifera</taxon>
        <taxon>Rotifera</taxon>
        <taxon>Eurotatoria</taxon>
        <taxon>Monogononta</taxon>
        <taxon>Pseudotrocha</taxon>
        <taxon>Ploima</taxon>
        <taxon>Brachionidae</taxon>
        <taxon>Brachionus</taxon>
    </lineage>
</organism>
<dbReference type="AlphaFoldDB" id="A0A3M7Q648"/>
<comment type="caution">
    <text evidence="1">The sequence shown here is derived from an EMBL/GenBank/DDBJ whole genome shotgun (WGS) entry which is preliminary data.</text>
</comment>
<proteinExistence type="predicted"/>
<protein>
    <submittedName>
        <fullName evidence="1">Uncharacterized protein</fullName>
    </submittedName>
</protein>